<proteinExistence type="predicted"/>
<dbReference type="InterPro" id="IPR003329">
    <property type="entry name" value="Cytidylyl_trans"/>
</dbReference>
<protein>
    <recommendedName>
        <fullName evidence="3">Flagellar modification protein B</fullName>
    </recommendedName>
</protein>
<reference evidence="1 2" key="1">
    <citation type="journal article" date="2016" name="Nat. Commun.">
        <title>Thousands of microbial genomes shed light on interconnected biogeochemical processes in an aquifer system.</title>
        <authorList>
            <person name="Anantharaman K."/>
            <person name="Brown C.T."/>
            <person name="Hug L.A."/>
            <person name="Sharon I."/>
            <person name="Castelle C.J."/>
            <person name="Probst A.J."/>
            <person name="Thomas B.C."/>
            <person name="Singh A."/>
            <person name="Wilkins M.J."/>
            <person name="Karaoz U."/>
            <person name="Brodie E.L."/>
            <person name="Williams K.H."/>
            <person name="Hubbard S.S."/>
            <person name="Banfield J.F."/>
        </authorList>
    </citation>
    <scope>NUCLEOTIDE SEQUENCE [LARGE SCALE GENOMIC DNA]</scope>
</reference>
<dbReference type="Pfam" id="PF02348">
    <property type="entry name" value="CTP_transf_3"/>
    <property type="match status" value="1"/>
</dbReference>
<dbReference type="InterPro" id="IPR029044">
    <property type="entry name" value="Nucleotide-diphossugar_trans"/>
</dbReference>
<evidence type="ECO:0000313" key="2">
    <source>
        <dbReference type="Proteomes" id="UP000176902"/>
    </source>
</evidence>
<evidence type="ECO:0000313" key="1">
    <source>
        <dbReference type="EMBL" id="OGE30443.1"/>
    </source>
</evidence>
<dbReference type="PANTHER" id="PTHR21485:SF6">
    <property type="entry name" value="N-ACYLNEURAMINATE CYTIDYLYLTRANSFERASE-RELATED"/>
    <property type="match status" value="1"/>
</dbReference>
<dbReference type="Proteomes" id="UP000176902">
    <property type="component" value="Unassembled WGS sequence"/>
</dbReference>
<dbReference type="CDD" id="cd02513">
    <property type="entry name" value="CMP-NeuAc_Synthase"/>
    <property type="match status" value="1"/>
</dbReference>
<accession>A0A1F5JP50</accession>
<dbReference type="EMBL" id="MFCV01000047">
    <property type="protein sequence ID" value="OGE30443.1"/>
    <property type="molecule type" value="Genomic_DNA"/>
</dbReference>
<organism evidence="1 2">
    <name type="scientific">Candidatus Daviesbacteria bacterium RIFCSPHIGHO2_02_FULL_36_13</name>
    <dbReference type="NCBI Taxonomy" id="1797768"/>
    <lineage>
        <taxon>Bacteria</taxon>
        <taxon>Candidatus Daviesiibacteriota</taxon>
    </lineage>
</organism>
<name>A0A1F5JP50_9BACT</name>
<dbReference type="SUPFAM" id="SSF53448">
    <property type="entry name" value="Nucleotide-diphospho-sugar transferases"/>
    <property type="match status" value="1"/>
</dbReference>
<evidence type="ECO:0008006" key="3">
    <source>
        <dbReference type="Google" id="ProtNLM"/>
    </source>
</evidence>
<gene>
    <name evidence="1" type="ORF">A3C59_00460</name>
</gene>
<comment type="caution">
    <text evidence="1">The sequence shown here is derived from an EMBL/GenBank/DDBJ whole genome shotgun (WGS) entry which is preliminary data.</text>
</comment>
<sequence length="236" mass="26756">MNNLLLTICARGGSKGVKGKNIKDLAGKPLIYYTIKQAKEWGKAQHIVVSTDSKEIATIAKEFGAEVPFLRPGELATDTAGKVGVIRHALKFCEDIYKKKFDAVMDLDTTSPLRKVEDLEKAFNLFLSKKPKTLFSVVKAHRNPYFNMVEEDSEGKAQYSKSSGGFSRRQDAPKVYDMNASIYIYDREYLLDENNNKPVSDNSIIYLMDEISRIDIDSEMDFKFIEFLVKENIISL</sequence>
<dbReference type="InterPro" id="IPR050793">
    <property type="entry name" value="CMP-NeuNAc_synthase"/>
</dbReference>
<dbReference type="PANTHER" id="PTHR21485">
    <property type="entry name" value="HAD SUPERFAMILY MEMBERS CMAS AND KDSC"/>
    <property type="match status" value="1"/>
</dbReference>
<dbReference type="AlphaFoldDB" id="A0A1F5JP50"/>
<dbReference type="STRING" id="1797768.A3C59_00460"/>
<dbReference type="Gene3D" id="3.90.550.10">
    <property type="entry name" value="Spore Coat Polysaccharide Biosynthesis Protein SpsA, Chain A"/>
    <property type="match status" value="1"/>
</dbReference>
<dbReference type="GO" id="GO:0008781">
    <property type="term" value="F:N-acylneuraminate cytidylyltransferase activity"/>
    <property type="evidence" value="ECO:0007669"/>
    <property type="project" value="TreeGrafter"/>
</dbReference>